<gene>
    <name evidence="2" type="ORF">ABLG96_17055</name>
</gene>
<sequence length="321" mass="33777">MITGAEIRADLSLFLRRRAFWFVYVAVFAFAGMTSWITRNAGVRVLSTIRKGLAEKGGVADNTSGPCALLLDSWNASACLATLGPGRHTYFGSLIEYHQLVEESVSSTSLSGALGFASRQSASMVGFIAVTLLVALHVTSLWSSGVARPAIAALGTNRIVVLKSVTALVAPVSVLLASTLGVVVAGIVPISEPLPAPDNLLQQSLIDAVRGYLMMCAVALLAVAFAVLTRQLVLAFVVVMALLALSFASTFDNALYPYSPAGWVATVMHFSADANRQVVDSFWADEYGSYSAAHMGLAMTSLVVVALGAATLTLACRRQKA</sequence>
<feature type="transmembrane region" description="Helical" evidence="1">
    <location>
        <begin position="124"/>
        <end position="144"/>
    </location>
</feature>
<dbReference type="RefSeq" id="WP_353648522.1">
    <property type="nucleotide sequence ID" value="NZ_CP159218.1"/>
</dbReference>
<accession>A0AAU8DNV4</accession>
<keyword evidence="1" id="KW-0812">Transmembrane</keyword>
<feature type="transmembrane region" description="Helical" evidence="1">
    <location>
        <begin position="20"/>
        <end position="38"/>
    </location>
</feature>
<feature type="transmembrane region" description="Helical" evidence="1">
    <location>
        <begin position="165"/>
        <end position="188"/>
    </location>
</feature>
<evidence type="ECO:0008006" key="3">
    <source>
        <dbReference type="Google" id="ProtNLM"/>
    </source>
</evidence>
<dbReference type="EMBL" id="CP159218">
    <property type="protein sequence ID" value="XCG62907.1"/>
    <property type="molecule type" value="Genomic_DNA"/>
</dbReference>
<keyword evidence="1" id="KW-1133">Transmembrane helix</keyword>
<proteinExistence type="predicted"/>
<organism evidence="2">
    <name type="scientific">Nakamurella sp. A5-74</name>
    <dbReference type="NCBI Taxonomy" id="3158264"/>
    <lineage>
        <taxon>Bacteria</taxon>
        <taxon>Bacillati</taxon>
        <taxon>Actinomycetota</taxon>
        <taxon>Actinomycetes</taxon>
        <taxon>Nakamurellales</taxon>
        <taxon>Nakamurellaceae</taxon>
        <taxon>Nakamurella</taxon>
    </lineage>
</organism>
<name>A0AAU8DNV4_9ACTN</name>
<feature type="transmembrane region" description="Helical" evidence="1">
    <location>
        <begin position="233"/>
        <end position="251"/>
    </location>
</feature>
<evidence type="ECO:0000256" key="1">
    <source>
        <dbReference type="SAM" id="Phobius"/>
    </source>
</evidence>
<dbReference type="AlphaFoldDB" id="A0AAU8DNV4"/>
<protein>
    <recommendedName>
        <fullName evidence="3">ABC transporter permease</fullName>
    </recommendedName>
</protein>
<evidence type="ECO:0000313" key="2">
    <source>
        <dbReference type="EMBL" id="XCG62907.1"/>
    </source>
</evidence>
<feature type="transmembrane region" description="Helical" evidence="1">
    <location>
        <begin position="208"/>
        <end position="228"/>
    </location>
</feature>
<reference evidence="2" key="1">
    <citation type="submission" date="2024-05" db="EMBL/GenBank/DDBJ databases">
        <authorList>
            <person name="Cai S.Y."/>
            <person name="Jin L.M."/>
            <person name="Li H.R."/>
        </authorList>
    </citation>
    <scope>NUCLEOTIDE SEQUENCE</scope>
    <source>
        <strain evidence="2">A5-74</strain>
    </source>
</reference>
<keyword evidence="1" id="KW-0472">Membrane</keyword>
<feature type="transmembrane region" description="Helical" evidence="1">
    <location>
        <begin position="292"/>
        <end position="315"/>
    </location>
</feature>